<dbReference type="GO" id="GO:0016405">
    <property type="term" value="F:CoA-ligase activity"/>
    <property type="evidence" value="ECO:0007669"/>
    <property type="project" value="TreeGrafter"/>
</dbReference>
<dbReference type="PANTHER" id="PTHR24096:SF149">
    <property type="entry name" value="AMP-BINDING DOMAIN-CONTAINING PROTEIN-RELATED"/>
    <property type="match status" value="1"/>
</dbReference>
<keyword evidence="3" id="KW-0472">Membrane</keyword>
<keyword evidence="3" id="KW-0812">Transmembrane</keyword>
<dbReference type="STRING" id="196109.A0A136J030"/>
<accession>A0A136J030</accession>
<gene>
    <name evidence="6" type="ORF">Micbo1qcDRAFT_205257</name>
</gene>
<evidence type="ECO:0000259" key="4">
    <source>
        <dbReference type="Pfam" id="PF00501"/>
    </source>
</evidence>
<dbReference type="EMBL" id="KQ964252">
    <property type="protein sequence ID" value="KXJ90409.1"/>
    <property type="molecule type" value="Genomic_DNA"/>
</dbReference>
<dbReference type="AlphaFoldDB" id="A0A136J030"/>
<evidence type="ECO:0000259" key="5">
    <source>
        <dbReference type="Pfam" id="PF13193"/>
    </source>
</evidence>
<evidence type="ECO:0000256" key="1">
    <source>
        <dbReference type="ARBA" id="ARBA00006432"/>
    </source>
</evidence>
<dbReference type="InterPro" id="IPR025110">
    <property type="entry name" value="AMP-bd_C"/>
</dbReference>
<evidence type="ECO:0000313" key="6">
    <source>
        <dbReference type="EMBL" id="KXJ90409.1"/>
    </source>
</evidence>
<name>A0A136J030_9PEZI</name>
<dbReference type="InterPro" id="IPR042099">
    <property type="entry name" value="ANL_N_sf"/>
</dbReference>
<organism evidence="6 7">
    <name type="scientific">Microdochium bolleyi</name>
    <dbReference type="NCBI Taxonomy" id="196109"/>
    <lineage>
        <taxon>Eukaryota</taxon>
        <taxon>Fungi</taxon>
        <taxon>Dikarya</taxon>
        <taxon>Ascomycota</taxon>
        <taxon>Pezizomycotina</taxon>
        <taxon>Sordariomycetes</taxon>
        <taxon>Xylariomycetidae</taxon>
        <taxon>Xylariales</taxon>
        <taxon>Microdochiaceae</taxon>
        <taxon>Microdochium</taxon>
    </lineage>
</organism>
<feature type="transmembrane region" description="Helical" evidence="3">
    <location>
        <begin position="79"/>
        <end position="100"/>
    </location>
</feature>
<evidence type="ECO:0000313" key="7">
    <source>
        <dbReference type="Proteomes" id="UP000070501"/>
    </source>
</evidence>
<dbReference type="InterPro" id="IPR045851">
    <property type="entry name" value="AMP-bd_C_sf"/>
</dbReference>
<dbReference type="PROSITE" id="PS00455">
    <property type="entry name" value="AMP_BINDING"/>
    <property type="match status" value="1"/>
</dbReference>
<protein>
    <submittedName>
        <fullName evidence="6">Uncharacterized protein</fullName>
    </submittedName>
</protein>
<sequence length="518" mass="55669">MAKQHIYHSPYPTPHVPTDLSVPEFLLRTNPDGVHQDKVILEDFEQPGGCSITYGELRRRAALQAGVLKEKYGIQQGDIVGLFGLNTVDWAVLCLGILWAGGTFCSMNPLATSHELVHYLELTKPKIIFADDELVSRIETAHPAPPFSLAGHDNRTIPAGIIFSSGTSGRPKAVQLSHHSLIAQLLVVRATNPATHAAATREVFFPSFAHIYGIVSGVLLPAWVGCSVVAMRRFDFVRYITRCSEIRATLLRLVPATAARLASDPAVRGLDLRSVKSVMCSGASLPAETIAGLKALLHPDVVILNGYGMSEGTISLQREGQAETKPGSIGRPAAGAQVRIVGDDGVDVAGPGVDGECYLRSPTLFMGYKDNPQETAATLDQDGWLRTGDVVRIDEDGDMWLTGRKKELIKYKGNQVAPAELEGILLEHELVADAGVCGLVVDGVEVPAACIVLVEHGGDTQGVLARIQDHLHERVAPYKRLRGGIYAVAELPKGSTGKLLRRQLPSIIAGLVDVKAKL</sequence>
<dbReference type="OrthoDB" id="1898221at2759"/>
<comment type="similarity">
    <text evidence="1">Belongs to the ATP-dependent AMP-binding enzyme family.</text>
</comment>
<keyword evidence="7" id="KW-1185">Reference proteome</keyword>
<dbReference type="Proteomes" id="UP000070501">
    <property type="component" value="Unassembled WGS sequence"/>
</dbReference>
<dbReference type="InterPro" id="IPR020845">
    <property type="entry name" value="AMP-binding_CS"/>
</dbReference>
<feature type="domain" description="AMP-binding enzyme C-terminal" evidence="5">
    <location>
        <begin position="420"/>
        <end position="498"/>
    </location>
</feature>
<dbReference type="Gene3D" id="3.30.300.30">
    <property type="match status" value="1"/>
</dbReference>
<evidence type="ECO:0000256" key="2">
    <source>
        <dbReference type="ARBA" id="ARBA00022598"/>
    </source>
</evidence>
<dbReference type="InterPro" id="IPR000873">
    <property type="entry name" value="AMP-dep_synth/lig_dom"/>
</dbReference>
<evidence type="ECO:0000256" key="3">
    <source>
        <dbReference type="SAM" id="Phobius"/>
    </source>
</evidence>
<dbReference type="InParanoid" id="A0A136J030"/>
<reference evidence="7" key="1">
    <citation type="submission" date="2016-02" db="EMBL/GenBank/DDBJ databases">
        <title>Draft genome sequence of Microdochium bolleyi, a fungal endophyte of beachgrass.</title>
        <authorList>
            <consortium name="DOE Joint Genome Institute"/>
            <person name="David A.S."/>
            <person name="May G."/>
            <person name="Haridas S."/>
            <person name="Lim J."/>
            <person name="Wang M."/>
            <person name="Labutti K."/>
            <person name="Lipzen A."/>
            <person name="Barry K."/>
            <person name="Grigoriev I.V."/>
        </authorList>
    </citation>
    <scope>NUCLEOTIDE SEQUENCE [LARGE SCALE GENOMIC DNA]</scope>
    <source>
        <strain evidence="7">J235TASD1</strain>
    </source>
</reference>
<feature type="transmembrane region" description="Helical" evidence="3">
    <location>
        <begin position="211"/>
        <end position="231"/>
    </location>
</feature>
<dbReference type="SUPFAM" id="SSF56801">
    <property type="entry name" value="Acetyl-CoA synthetase-like"/>
    <property type="match status" value="1"/>
</dbReference>
<keyword evidence="3" id="KW-1133">Transmembrane helix</keyword>
<keyword evidence="2" id="KW-0436">Ligase</keyword>
<dbReference type="Pfam" id="PF00501">
    <property type="entry name" value="AMP-binding"/>
    <property type="match status" value="1"/>
</dbReference>
<feature type="domain" description="AMP-dependent synthetase/ligase" evidence="4">
    <location>
        <begin position="35"/>
        <end position="368"/>
    </location>
</feature>
<dbReference type="Gene3D" id="3.40.50.12780">
    <property type="entry name" value="N-terminal domain of ligase-like"/>
    <property type="match status" value="1"/>
</dbReference>
<dbReference type="PANTHER" id="PTHR24096">
    <property type="entry name" value="LONG-CHAIN-FATTY-ACID--COA LIGASE"/>
    <property type="match status" value="1"/>
</dbReference>
<dbReference type="Pfam" id="PF13193">
    <property type="entry name" value="AMP-binding_C"/>
    <property type="match status" value="1"/>
</dbReference>
<proteinExistence type="inferred from homology"/>